<evidence type="ECO:0000313" key="2">
    <source>
        <dbReference type="EMBL" id="SFN31145.1"/>
    </source>
</evidence>
<evidence type="ECO:0000259" key="1">
    <source>
        <dbReference type="Pfam" id="PF08808"/>
    </source>
</evidence>
<dbReference type="RefSeq" id="WP_175498018.1">
    <property type="nucleotide sequence ID" value="NZ_FOVF01000013.1"/>
</dbReference>
<dbReference type="Proteomes" id="UP000198575">
    <property type="component" value="Unassembled WGS sequence"/>
</dbReference>
<organism evidence="2 3">
    <name type="scientific">Dokdonella immobilis</name>
    <dbReference type="NCBI Taxonomy" id="578942"/>
    <lineage>
        <taxon>Bacteria</taxon>
        <taxon>Pseudomonadati</taxon>
        <taxon>Pseudomonadota</taxon>
        <taxon>Gammaproteobacteria</taxon>
        <taxon>Lysobacterales</taxon>
        <taxon>Rhodanobacteraceae</taxon>
        <taxon>Dokdonella</taxon>
    </lineage>
</organism>
<dbReference type="Pfam" id="PF08808">
    <property type="entry name" value="RES"/>
    <property type="match status" value="1"/>
</dbReference>
<name>A0A1I4XZB2_9GAMM</name>
<evidence type="ECO:0000313" key="3">
    <source>
        <dbReference type="Proteomes" id="UP000198575"/>
    </source>
</evidence>
<feature type="domain" description="RES" evidence="1">
    <location>
        <begin position="96"/>
        <end position="222"/>
    </location>
</feature>
<dbReference type="EMBL" id="FOVF01000013">
    <property type="protein sequence ID" value="SFN31145.1"/>
    <property type="molecule type" value="Genomic_DNA"/>
</dbReference>
<dbReference type="InterPro" id="IPR014914">
    <property type="entry name" value="RES_dom"/>
</dbReference>
<dbReference type="STRING" id="578942.SAMN05216289_11364"/>
<dbReference type="AlphaFoldDB" id="A0A1I4XZB2"/>
<accession>A0A1I4XZB2</accession>
<reference evidence="2 3" key="1">
    <citation type="submission" date="2016-10" db="EMBL/GenBank/DDBJ databases">
        <authorList>
            <person name="de Groot N.N."/>
        </authorList>
    </citation>
    <scope>NUCLEOTIDE SEQUENCE [LARGE SCALE GENOMIC DNA]</scope>
    <source>
        <strain evidence="2 3">CGMCC 1.7659</strain>
    </source>
</reference>
<protein>
    <submittedName>
        <fullName evidence="2">RES domain-containing protein</fullName>
    </submittedName>
</protein>
<sequence>MAQIKLGATANVTVSDEIGCSIKRGATGRRIDTLSKEQWKSEVLVEAWLSDDADNREHPGRALVSEGLEGMKLASPMVSYRALSFASDVAPASAIEFGPNPKRRSNRYNRDGETAMYLCTTVAGLQAEMLCYHDPEEVCFFATFSAISSEISIADLTDASLPAVVHQAFDYAERPDSRWAGHRLADLIRSLGYQGMLVPGVRGSPANRYANLVIFNYEGWEAWVDSRSPPRLLFT</sequence>
<gene>
    <name evidence="2" type="ORF">SAMN05216289_11364</name>
</gene>
<keyword evidence="3" id="KW-1185">Reference proteome</keyword>
<proteinExistence type="predicted"/>